<comment type="caution">
    <text evidence="2">The sequence shown here is derived from an EMBL/GenBank/DDBJ whole genome shotgun (WGS) entry which is preliminary data.</text>
</comment>
<gene>
    <name evidence="2" type="ORF">BK138_25245</name>
</gene>
<feature type="domain" description="N-acetyltransferase" evidence="1">
    <location>
        <begin position="3"/>
        <end position="163"/>
    </location>
</feature>
<keyword evidence="3" id="KW-1185">Reference proteome</keyword>
<dbReference type="GO" id="GO:0016747">
    <property type="term" value="F:acyltransferase activity, transferring groups other than amino-acyl groups"/>
    <property type="evidence" value="ECO:0007669"/>
    <property type="project" value="InterPro"/>
</dbReference>
<organism evidence="2 3">
    <name type="scientific">Paenibacillus rhizosphaerae</name>
    <dbReference type="NCBI Taxonomy" id="297318"/>
    <lineage>
        <taxon>Bacteria</taxon>
        <taxon>Bacillati</taxon>
        <taxon>Bacillota</taxon>
        <taxon>Bacilli</taxon>
        <taxon>Bacillales</taxon>
        <taxon>Paenibacillaceae</taxon>
        <taxon>Paenibacillus</taxon>
    </lineage>
</organism>
<protein>
    <recommendedName>
        <fullName evidence="1">N-acetyltransferase domain-containing protein</fullName>
    </recommendedName>
</protein>
<dbReference type="AlphaFoldDB" id="A0A1R1EIC9"/>
<dbReference type="Pfam" id="PF00583">
    <property type="entry name" value="Acetyltransf_1"/>
    <property type="match status" value="1"/>
</dbReference>
<evidence type="ECO:0000313" key="2">
    <source>
        <dbReference type="EMBL" id="OMF51571.1"/>
    </source>
</evidence>
<dbReference type="Gene3D" id="3.40.630.30">
    <property type="match status" value="1"/>
</dbReference>
<dbReference type="PROSITE" id="PS51186">
    <property type="entry name" value="GNAT"/>
    <property type="match status" value="1"/>
</dbReference>
<dbReference type="Proteomes" id="UP000187172">
    <property type="component" value="Unassembled WGS sequence"/>
</dbReference>
<dbReference type="CDD" id="cd04301">
    <property type="entry name" value="NAT_SF"/>
    <property type="match status" value="1"/>
</dbReference>
<evidence type="ECO:0000313" key="3">
    <source>
        <dbReference type="Proteomes" id="UP000187172"/>
    </source>
</evidence>
<sequence length="163" mass="19172">MRLEIRNITEGKLDEFFSILREASLWLQIEGKAMWDPHQLTPEHILKSCSIEQCYIGYQNDEAAAVMILQEEDPIFWPESKNDSLFIHKLAVRRKYAGKGFSDEMIEWAKTRTKELNKTYLRLDCAADRPKLCSFYEKQGFRKVDERMMFGVYPTAFYEIGSP</sequence>
<dbReference type="EMBL" id="MRTP01000009">
    <property type="protein sequence ID" value="OMF51571.1"/>
    <property type="molecule type" value="Genomic_DNA"/>
</dbReference>
<evidence type="ECO:0000259" key="1">
    <source>
        <dbReference type="PROSITE" id="PS51186"/>
    </source>
</evidence>
<dbReference type="InterPro" id="IPR016181">
    <property type="entry name" value="Acyl_CoA_acyltransferase"/>
</dbReference>
<accession>A0A1R1EIC9</accession>
<reference evidence="2 3" key="1">
    <citation type="submission" date="2016-11" db="EMBL/GenBank/DDBJ databases">
        <title>Paenibacillus species isolates.</title>
        <authorList>
            <person name="Beno S.M."/>
        </authorList>
    </citation>
    <scope>NUCLEOTIDE SEQUENCE [LARGE SCALE GENOMIC DNA]</scope>
    <source>
        <strain evidence="2 3">FSL R5-0378</strain>
    </source>
</reference>
<dbReference type="SUPFAM" id="SSF55729">
    <property type="entry name" value="Acyl-CoA N-acyltransferases (Nat)"/>
    <property type="match status" value="1"/>
</dbReference>
<dbReference type="STRING" id="297318.BK138_25245"/>
<name>A0A1R1EIC9_9BACL</name>
<dbReference type="InterPro" id="IPR000182">
    <property type="entry name" value="GNAT_dom"/>
</dbReference>
<proteinExistence type="predicted"/>